<reference evidence="4" key="2">
    <citation type="submission" date="2024-04" db="EMBL/GenBank/DDBJ databases">
        <authorList>
            <person name="Chen Y."/>
            <person name="Shah S."/>
            <person name="Dougan E. K."/>
            <person name="Thang M."/>
            <person name="Chan C."/>
        </authorList>
    </citation>
    <scope>NUCLEOTIDE SEQUENCE [LARGE SCALE GENOMIC DNA]</scope>
</reference>
<evidence type="ECO:0000313" key="4">
    <source>
        <dbReference type="EMBL" id="CAL1142853.1"/>
    </source>
</evidence>
<gene>
    <name evidence="3" type="ORF">C1SCF055_LOCUS16551</name>
</gene>
<feature type="region of interest" description="Disordered" evidence="1">
    <location>
        <begin position="1"/>
        <end position="31"/>
    </location>
</feature>
<keyword evidence="2" id="KW-1133">Transmembrane helix</keyword>
<keyword evidence="6" id="KW-1185">Reference proteome</keyword>
<dbReference type="OrthoDB" id="413891at2759"/>
<feature type="transmembrane region" description="Helical" evidence="2">
    <location>
        <begin position="65"/>
        <end position="86"/>
    </location>
</feature>
<reference evidence="3" key="1">
    <citation type="submission" date="2022-10" db="EMBL/GenBank/DDBJ databases">
        <authorList>
            <person name="Chen Y."/>
            <person name="Dougan E. K."/>
            <person name="Chan C."/>
            <person name="Rhodes N."/>
            <person name="Thang M."/>
        </authorList>
    </citation>
    <scope>NUCLEOTIDE SEQUENCE</scope>
</reference>
<proteinExistence type="predicted"/>
<dbReference type="EMBL" id="CAMXCT030001373">
    <property type="protein sequence ID" value="CAL4776790.1"/>
    <property type="molecule type" value="Genomic_DNA"/>
</dbReference>
<feature type="compositionally biased region" description="Polar residues" evidence="1">
    <location>
        <begin position="238"/>
        <end position="253"/>
    </location>
</feature>
<evidence type="ECO:0000313" key="3">
    <source>
        <dbReference type="EMBL" id="CAI3989478.1"/>
    </source>
</evidence>
<feature type="transmembrane region" description="Helical" evidence="2">
    <location>
        <begin position="183"/>
        <end position="207"/>
    </location>
</feature>
<protein>
    <submittedName>
        <fullName evidence="5">Solute carrier family 40 protein</fullName>
    </submittedName>
</protein>
<name>A0A9P1FV16_9DINO</name>
<dbReference type="AlphaFoldDB" id="A0A9P1FV16"/>
<dbReference type="EMBL" id="CAMXCT010001373">
    <property type="protein sequence ID" value="CAI3989478.1"/>
    <property type="molecule type" value="Genomic_DNA"/>
</dbReference>
<accession>A0A9P1FV16</accession>
<dbReference type="Proteomes" id="UP001152797">
    <property type="component" value="Unassembled WGS sequence"/>
</dbReference>
<organism evidence="3">
    <name type="scientific">Cladocopium goreaui</name>
    <dbReference type="NCBI Taxonomy" id="2562237"/>
    <lineage>
        <taxon>Eukaryota</taxon>
        <taxon>Sar</taxon>
        <taxon>Alveolata</taxon>
        <taxon>Dinophyceae</taxon>
        <taxon>Suessiales</taxon>
        <taxon>Symbiodiniaceae</taxon>
        <taxon>Cladocopium</taxon>
    </lineage>
</organism>
<sequence>MSNASSPRRAATADSSPVPAPSPVDFGEGTSRSDGVFRDFSSDLTMISFGIPLEDRQAKRFTIRVFILAVAIAAWSLMHFIANLLMGRYSESADGSNGIWSSLSGLLIELSIPASGYMGALYHNRQLTCCFCSCNLFLAILSVASFTRLVVRLVELRGDCEAETDYSQRSVCEMWEDNGAQKYVFLTNLICSAVLSCCACWAGNMLFQKLSPEQPQIDTTSVVGEVVQLGVSMPLSVTTSGNTTPSGQVTTLYSLDPRPSGPGRSTWTEPL</sequence>
<evidence type="ECO:0000256" key="1">
    <source>
        <dbReference type="SAM" id="MobiDB-lite"/>
    </source>
</evidence>
<keyword evidence="2" id="KW-0472">Membrane</keyword>
<evidence type="ECO:0000313" key="5">
    <source>
        <dbReference type="EMBL" id="CAL4776790.1"/>
    </source>
</evidence>
<keyword evidence="2" id="KW-0812">Transmembrane</keyword>
<feature type="region of interest" description="Disordered" evidence="1">
    <location>
        <begin position="238"/>
        <end position="271"/>
    </location>
</feature>
<feature type="transmembrane region" description="Helical" evidence="2">
    <location>
        <begin position="98"/>
        <end position="120"/>
    </location>
</feature>
<comment type="caution">
    <text evidence="3">The sequence shown here is derived from an EMBL/GenBank/DDBJ whole genome shotgun (WGS) entry which is preliminary data.</text>
</comment>
<evidence type="ECO:0000313" key="6">
    <source>
        <dbReference type="Proteomes" id="UP001152797"/>
    </source>
</evidence>
<evidence type="ECO:0000256" key="2">
    <source>
        <dbReference type="SAM" id="Phobius"/>
    </source>
</evidence>
<dbReference type="EMBL" id="CAMXCT020001373">
    <property type="protein sequence ID" value="CAL1142853.1"/>
    <property type="molecule type" value="Genomic_DNA"/>
</dbReference>
<feature type="transmembrane region" description="Helical" evidence="2">
    <location>
        <begin position="127"/>
        <end position="147"/>
    </location>
</feature>